<evidence type="ECO:0000256" key="3">
    <source>
        <dbReference type="ARBA" id="ARBA00022840"/>
    </source>
</evidence>
<dbReference type="InterPro" id="IPR015854">
    <property type="entry name" value="ABC_transpr_LolD-like"/>
</dbReference>
<dbReference type="InterPro" id="IPR027417">
    <property type="entry name" value="P-loop_NTPase"/>
</dbReference>
<keyword evidence="2" id="KW-0547">Nucleotide-binding</keyword>
<dbReference type="EMBL" id="BAAAYG010000003">
    <property type="protein sequence ID" value="GAA3281739.1"/>
    <property type="molecule type" value="Genomic_DNA"/>
</dbReference>
<sequence length="256" mass="27185">MTTSPETTTSAPPAAAAVAVRAERLSKSYGAGDAAVRPLRELSLEIPRARFTAIMGPSGSGKSTLMHVLAGLDGPDAGRVVVGDVELTGLDEKRLTEQRRAHIGFIFQAYNLVPAMTAEENILLPAKLGRTRVDRQTFDAVVDRLGLRDRLGHRPFELSGGQQQRVAVARALVTRPAVIFADEPTGNLDHTTGAEVLQLLRTAVDELDQTVIMVTHDPGAAAVADRTVLLDDGRVVDALEGQSAETLAAALVEVGR</sequence>
<keyword evidence="1" id="KW-0813">Transport</keyword>
<dbReference type="InterPro" id="IPR003593">
    <property type="entry name" value="AAA+_ATPase"/>
</dbReference>
<organism evidence="5 6">
    <name type="scientific">Nesterenkonia halobia</name>
    <dbReference type="NCBI Taxonomy" id="37922"/>
    <lineage>
        <taxon>Bacteria</taxon>
        <taxon>Bacillati</taxon>
        <taxon>Actinomycetota</taxon>
        <taxon>Actinomycetes</taxon>
        <taxon>Micrococcales</taxon>
        <taxon>Micrococcaceae</taxon>
        <taxon>Nesterenkonia</taxon>
    </lineage>
</organism>
<dbReference type="Gene3D" id="3.40.50.300">
    <property type="entry name" value="P-loop containing nucleotide triphosphate hydrolases"/>
    <property type="match status" value="1"/>
</dbReference>
<comment type="caution">
    <text evidence="5">The sequence shown here is derived from an EMBL/GenBank/DDBJ whole genome shotgun (WGS) entry which is preliminary data.</text>
</comment>
<dbReference type="InterPro" id="IPR017871">
    <property type="entry name" value="ABC_transporter-like_CS"/>
</dbReference>
<dbReference type="PROSITE" id="PS00211">
    <property type="entry name" value="ABC_TRANSPORTER_1"/>
    <property type="match status" value="1"/>
</dbReference>
<dbReference type="PANTHER" id="PTHR24220:SF685">
    <property type="entry name" value="ABC TRANSPORTER RELATED"/>
    <property type="match status" value="1"/>
</dbReference>
<dbReference type="RefSeq" id="WP_344718373.1">
    <property type="nucleotide sequence ID" value="NZ_BAAAYG010000003.1"/>
</dbReference>
<reference evidence="6" key="1">
    <citation type="journal article" date="2019" name="Int. J. Syst. Evol. Microbiol.">
        <title>The Global Catalogue of Microorganisms (GCM) 10K type strain sequencing project: providing services to taxonomists for standard genome sequencing and annotation.</title>
        <authorList>
            <consortium name="The Broad Institute Genomics Platform"/>
            <consortium name="The Broad Institute Genome Sequencing Center for Infectious Disease"/>
            <person name="Wu L."/>
            <person name="Ma J."/>
        </authorList>
    </citation>
    <scope>NUCLEOTIDE SEQUENCE [LARGE SCALE GENOMIC DNA]</scope>
    <source>
        <strain evidence="6">JCM 11483</strain>
    </source>
</reference>
<keyword evidence="6" id="KW-1185">Reference proteome</keyword>
<dbReference type="PANTHER" id="PTHR24220">
    <property type="entry name" value="IMPORT ATP-BINDING PROTEIN"/>
    <property type="match status" value="1"/>
</dbReference>
<dbReference type="Pfam" id="PF00005">
    <property type="entry name" value="ABC_tran"/>
    <property type="match status" value="1"/>
</dbReference>
<dbReference type="PROSITE" id="PS50893">
    <property type="entry name" value="ABC_TRANSPORTER_2"/>
    <property type="match status" value="1"/>
</dbReference>
<evidence type="ECO:0000313" key="6">
    <source>
        <dbReference type="Proteomes" id="UP001501736"/>
    </source>
</evidence>
<proteinExistence type="predicted"/>
<evidence type="ECO:0000259" key="4">
    <source>
        <dbReference type="PROSITE" id="PS50893"/>
    </source>
</evidence>
<dbReference type="InterPro" id="IPR003439">
    <property type="entry name" value="ABC_transporter-like_ATP-bd"/>
</dbReference>
<dbReference type="GO" id="GO:0005524">
    <property type="term" value="F:ATP binding"/>
    <property type="evidence" value="ECO:0007669"/>
    <property type="project" value="UniProtKB-KW"/>
</dbReference>
<dbReference type="InterPro" id="IPR017911">
    <property type="entry name" value="MacB-like_ATP-bd"/>
</dbReference>
<evidence type="ECO:0000256" key="1">
    <source>
        <dbReference type="ARBA" id="ARBA00022448"/>
    </source>
</evidence>
<evidence type="ECO:0000313" key="5">
    <source>
        <dbReference type="EMBL" id="GAA3281739.1"/>
    </source>
</evidence>
<name>A0ABP6RBG1_9MICC</name>
<gene>
    <name evidence="5" type="ORF">GCM10020260_07730</name>
</gene>
<dbReference type="CDD" id="cd03255">
    <property type="entry name" value="ABC_MJ0796_LolCDE_FtsE"/>
    <property type="match status" value="1"/>
</dbReference>
<evidence type="ECO:0000256" key="2">
    <source>
        <dbReference type="ARBA" id="ARBA00022741"/>
    </source>
</evidence>
<dbReference type="Proteomes" id="UP001501736">
    <property type="component" value="Unassembled WGS sequence"/>
</dbReference>
<keyword evidence="3 5" id="KW-0067">ATP-binding</keyword>
<dbReference type="SUPFAM" id="SSF52540">
    <property type="entry name" value="P-loop containing nucleoside triphosphate hydrolases"/>
    <property type="match status" value="1"/>
</dbReference>
<feature type="domain" description="ABC transporter" evidence="4">
    <location>
        <begin position="20"/>
        <end position="254"/>
    </location>
</feature>
<protein>
    <submittedName>
        <fullName evidence="5">ABC transporter ATP-binding protein</fullName>
    </submittedName>
</protein>
<dbReference type="SMART" id="SM00382">
    <property type="entry name" value="AAA"/>
    <property type="match status" value="1"/>
</dbReference>
<accession>A0ABP6RBG1</accession>